<evidence type="ECO:0000313" key="12">
    <source>
        <dbReference type="Proteomes" id="UP000002051"/>
    </source>
</evidence>
<sequence>MVAQATDNGIRSRKKSSRGHHRFVGVRQRPSGRWVAEIKDSLQKVRLWLGTFDSAEEAARAYDTAARALRGANARTNFELPESETNGSGGSKRGAGSKFMLENTEPFSFEDVSDSGSGSEHGLLGALKAKLFDGKEGKFSFSFPSGSMVTKSTQNCSGKKDSSLSATYCLSQMNEAHANPLPSSLSISSNTFAKSVAIPNNDHEICQTPSMTNMLWSNEMENEFPWPIQMSHVHENHENSTSMLASGSTSNFAWPLIESNIDMTCMDQGILNSNRSDQMNMMNMQLPPLIGGASSDGFWTLDQQQQFVQCENNNSWFGSGGGSWDPLLYVPSELG</sequence>
<gene>
    <name evidence="11" type="primary">25486007</name>
    <name evidence="10" type="ordered locus">MTR_2g016730</name>
</gene>
<dbReference type="AlphaFoldDB" id="A0A072VEN4"/>
<keyword evidence="6" id="KW-0539">Nucleus</keyword>
<dbReference type="PRINTS" id="PR00367">
    <property type="entry name" value="ETHRSPELEMNT"/>
</dbReference>
<reference evidence="11" key="3">
    <citation type="submission" date="2015-04" db="UniProtKB">
        <authorList>
            <consortium name="EnsemblPlants"/>
        </authorList>
    </citation>
    <scope>IDENTIFICATION</scope>
    <source>
        <strain evidence="11">cv. Jemalong A17</strain>
    </source>
</reference>
<keyword evidence="4" id="KW-0238">DNA-binding</keyword>
<dbReference type="HOGENOM" id="CLU_071709_0_0_1"/>
<keyword evidence="3" id="KW-0805">Transcription regulation</keyword>
<dbReference type="GO" id="GO:0000976">
    <property type="term" value="F:transcription cis-regulatory region binding"/>
    <property type="evidence" value="ECO:0000318"/>
    <property type="project" value="GO_Central"/>
</dbReference>
<keyword evidence="5" id="KW-0804">Transcription</keyword>
<dbReference type="SUPFAM" id="SSF54171">
    <property type="entry name" value="DNA-binding domain"/>
    <property type="match status" value="1"/>
</dbReference>
<evidence type="ECO:0000256" key="5">
    <source>
        <dbReference type="ARBA" id="ARBA00023163"/>
    </source>
</evidence>
<feature type="region of interest" description="Disordered" evidence="8">
    <location>
        <begin position="1"/>
        <end position="25"/>
    </location>
</feature>
<dbReference type="PROSITE" id="PS51032">
    <property type="entry name" value="AP2_ERF"/>
    <property type="match status" value="1"/>
</dbReference>
<dbReference type="InterPro" id="IPR001471">
    <property type="entry name" value="AP2/ERF_dom"/>
</dbReference>
<evidence type="ECO:0000256" key="2">
    <source>
        <dbReference type="ARBA" id="ARBA00022458"/>
    </source>
</evidence>
<organism evidence="10 12">
    <name type="scientific">Medicago truncatula</name>
    <name type="common">Barrel medic</name>
    <name type="synonym">Medicago tribuloides</name>
    <dbReference type="NCBI Taxonomy" id="3880"/>
    <lineage>
        <taxon>Eukaryota</taxon>
        <taxon>Viridiplantae</taxon>
        <taxon>Streptophyta</taxon>
        <taxon>Embryophyta</taxon>
        <taxon>Tracheophyta</taxon>
        <taxon>Spermatophyta</taxon>
        <taxon>Magnoliopsida</taxon>
        <taxon>eudicotyledons</taxon>
        <taxon>Gunneridae</taxon>
        <taxon>Pentapetalae</taxon>
        <taxon>rosids</taxon>
        <taxon>fabids</taxon>
        <taxon>Fabales</taxon>
        <taxon>Fabaceae</taxon>
        <taxon>Papilionoideae</taxon>
        <taxon>50 kb inversion clade</taxon>
        <taxon>NPAAA clade</taxon>
        <taxon>Hologalegina</taxon>
        <taxon>IRL clade</taxon>
        <taxon>Trifolieae</taxon>
        <taxon>Medicago</taxon>
    </lineage>
</organism>
<dbReference type="GO" id="GO:0003700">
    <property type="term" value="F:DNA-binding transcription factor activity"/>
    <property type="evidence" value="ECO:0000318"/>
    <property type="project" value="GO_Central"/>
</dbReference>
<dbReference type="STRING" id="3880.A0A072VEN4"/>
<dbReference type="KEGG" id="mtr:25486007"/>
<evidence type="ECO:0000256" key="4">
    <source>
        <dbReference type="ARBA" id="ARBA00023125"/>
    </source>
</evidence>
<dbReference type="Proteomes" id="UP000002051">
    <property type="component" value="Chromosome 2"/>
</dbReference>
<dbReference type="PANTHER" id="PTHR31194">
    <property type="entry name" value="SHN SHINE , DNA BINDING / TRANSCRIPTION FACTOR"/>
    <property type="match status" value="1"/>
</dbReference>
<dbReference type="InterPro" id="IPR016177">
    <property type="entry name" value="DNA-bd_dom_sf"/>
</dbReference>
<dbReference type="CDD" id="cd00018">
    <property type="entry name" value="AP2"/>
    <property type="match status" value="1"/>
</dbReference>
<dbReference type="Pfam" id="PF00847">
    <property type="entry name" value="AP2"/>
    <property type="match status" value="1"/>
</dbReference>
<dbReference type="GO" id="GO:0009877">
    <property type="term" value="P:nodulation"/>
    <property type="evidence" value="ECO:0007669"/>
    <property type="project" value="UniProtKB-KW"/>
</dbReference>
<dbReference type="PANTHER" id="PTHR31194:SF186">
    <property type="entry name" value="AP2 DOMAIN CLASS TRANSCRIPTION FACTOR"/>
    <property type="match status" value="1"/>
</dbReference>
<keyword evidence="2" id="KW-0536">Nodulation</keyword>
<dbReference type="EMBL" id="CM001218">
    <property type="protein sequence ID" value="KEH36640.1"/>
    <property type="molecule type" value="Genomic_DNA"/>
</dbReference>
<evidence type="ECO:0000256" key="7">
    <source>
        <dbReference type="ARBA" id="ARBA00024343"/>
    </source>
</evidence>
<dbReference type="GO" id="GO:0005634">
    <property type="term" value="C:nucleus"/>
    <property type="evidence" value="ECO:0000318"/>
    <property type="project" value="GO_Central"/>
</dbReference>
<keyword evidence="12" id="KW-1185">Reference proteome</keyword>
<dbReference type="InterPro" id="IPR036955">
    <property type="entry name" value="AP2/ERF_dom_sf"/>
</dbReference>
<dbReference type="OrthoDB" id="773121at2759"/>
<dbReference type="Gene3D" id="3.30.730.10">
    <property type="entry name" value="AP2/ERF domain"/>
    <property type="match status" value="1"/>
</dbReference>
<proteinExistence type="inferred from homology"/>
<evidence type="ECO:0000256" key="1">
    <source>
        <dbReference type="ARBA" id="ARBA00004123"/>
    </source>
</evidence>
<evidence type="ECO:0000313" key="11">
    <source>
        <dbReference type="EnsemblPlants" id="KEH36640"/>
    </source>
</evidence>
<name>A0A072VEN4_MEDTR</name>
<dbReference type="EnsemblPlants" id="KEH36640">
    <property type="protein sequence ID" value="KEH36640"/>
    <property type="gene ID" value="MTR_2g016730"/>
</dbReference>
<reference evidence="10 12" key="1">
    <citation type="journal article" date="2011" name="Nature">
        <title>The Medicago genome provides insight into the evolution of rhizobial symbioses.</title>
        <authorList>
            <person name="Young N.D."/>
            <person name="Debelle F."/>
            <person name="Oldroyd G.E."/>
            <person name="Geurts R."/>
            <person name="Cannon S.B."/>
            <person name="Udvardi M.K."/>
            <person name="Benedito V.A."/>
            <person name="Mayer K.F."/>
            <person name="Gouzy J."/>
            <person name="Schoof H."/>
            <person name="Van de Peer Y."/>
            <person name="Proost S."/>
            <person name="Cook D.R."/>
            <person name="Meyers B.C."/>
            <person name="Spannagl M."/>
            <person name="Cheung F."/>
            <person name="De Mita S."/>
            <person name="Krishnakumar V."/>
            <person name="Gundlach H."/>
            <person name="Zhou S."/>
            <person name="Mudge J."/>
            <person name="Bharti A.K."/>
            <person name="Murray J.D."/>
            <person name="Naoumkina M.A."/>
            <person name="Rosen B."/>
            <person name="Silverstein K.A."/>
            <person name="Tang H."/>
            <person name="Rombauts S."/>
            <person name="Zhao P.X."/>
            <person name="Zhou P."/>
            <person name="Barbe V."/>
            <person name="Bardou P."/>
            <person name="Bechner M."/>
            <person name="Bellec A."/>
            <person name="Berger A."/>
            <person name="Berges H."/>
            <person name="Bidwell S."/>
            <person name="Bisseling T."/>
            <person name="Choisne N."/>
            <person name="Couloux A."/>
            <person name="Denny R."/>
            <person name="Deshpande S."/>
            <person name="Dai X."/>
            <person name="Doyle J.J."/>
            <person name="Dudez A.M."/>
            <person name="Farmer A.D."/>
            <person name="Fouteau S."/>
            <person name="Franken C."/>
            <person name="Gibelin C."/>
            <person name="Gish J."/>
            <person name="Goldstein S."/>
            <person name="Gonzalez A.J."/>
            <person name="Green P.J."/>
            <person name="Hallab A."/>
            <person name="Hartog M."/>
            <person name="Hua A."/>
            <person name="Humphray S.J."/>
            <person name="Jeong D.H."/>
            <person name="Jing Y."/>
            <person name="Jocker A."/>
            <person name="Kenton S.M."/>
            <person name="Kim D.J."/>
            <person name="Klee K."/>
            <person name="Lai H."/>
            <person name="Lang C."/>
            <person name="Lin S."/>
            <person name="Macmil S.L."/>
            <person name="Magdelenat G."/>
            <person name="Matthews L."/>
            <person name="McCorrison J."/>
            <person name="Monaghan E.L."/>
            <person name="Mun J.H."/>
            <person name="Najar F.Z."/>
            <person name="Nicholson C."/>
            <person name="Noirot C."/>
            <person name="O'Bleness M."/>
            <person name="Paule C.R."/>
            <person name="Poulain J."/>
            <person name="Prion F."/>
            <person name="Qin B."/>
            <person name="Qu C."/>
            <person name="Retzel E.F."/>
            <person name="Riddle C."/>
            <person name="Sallet E."/>
            <person name="Samain S."/>
            <person name="Samson N."/>
            <person name="Sanders I."/>
            <person name="Saurat O."/>
            <person name="Scarpelli C."/>
            <person name="Schiex T."/>
            <person name="Segurens B."/>
            <person name="Severin A.J."/>
            <person name="Sherrier D.J."/>
            <person name="Shi R."/>
            <person name="Sims S."/>
            <person name="Singer S.R."/>
            <person name="Sinharoy S."/>
            <person name="Sterck L."/>
            <person name="Viollet A."/>
            <person name="Wang B.B."/>
            <person name="Wang K."/>
            <person name="Wang M."/>
            <person name="Wang X."/>
            <person name="Warfsmann J."/>
            <person name="Weissenbach J."/>
            <person name="White D.D."/>
            <person name="White J.D."/>
            <person name="Wiley G.B."/>
            <person name="Wincker P."/>
            <person name="Xing Y."/>
            <person name="Yang L."/>
            <person name="Yao Z."/>
            <person name="Ying F."/>
            <person name="Zhai J."/>
            <person name="Zhou L."/>
            <person name="Zuber A."/>
            <person name="Denarie J."/>
            <person name="Dixon R.A."/>
            <person name="May G.D."/>
            <person name="Schwartz D.C."/>
            <person name="Rogers J."/>
            <person name="Quetier F."/>
            <person name="Town C.D."/>
            <person name="Roe B.A."/>
        </authorList>
    </citation>
    <scope>NUCLEOTIDE SEQUENCE [LARGE SCALE GENOMIC DNA]</scope>
    <source>
        <strain evidence="10">A17</strain>
        <strain evidence="11 12">cv. Jemalong A17</strain>
    </source>
</reference>
<evidence type="ECO:0000259" key="9">
    <source>
        <dbReference type="PROSITE" id="PS51032"/>
    </source>
</evidence>
<dbReference type="SMART" id="SM00380">
    <property type="entry name" value="AP2"/>
    <property type="match status" value="1"/>
</dbReference>
<evidence type="ECO:0000313" key="10">
    <source>
        <dbReference type="EMBL" id="KEH36640.1"/>
    </source>
</evidence>
<reference evidence="10 12" key="2">
    <citation type="journal article" date="2014" name="BMC Genomics">
        <title>An improved genome release (version Mt4.0) for the model legume Medicago truncatula.</title>
        <authorList>
            <person name="Tang H."/>
            <person name="Krishnakumar V."/>
            <person name="Bidwell S."/>
            <person name="Rosen B."/>
            <person name="Chan A."/>
            <person name="Zhou S."/>
            <person name="Gentzbittel L."/>
            <person name="Childs K.L."/>
            <person name="Yandell M."/>
            <person name="Gundlach H."/>
            <person name="Mayer K.F."/>
            <person name="Schwartz D.C."/>
            <person name="Town C.D."/>
        </authorList>
    </citation>
    <scope>GENOME REANNOTATION</scope>
    <source>
        <strain evidence="10">A17</strain>
        <strain evidence="11 12">cv. Jemalong A17</strain>
    </source>
</reference>
<evidence type="ECO:0000256" key="3">
    <source>
        <dbReference type="ARBA" id="ARBA00023015"/>
    </source>
</evidence>
<feature type="compositionally biased region" description="Basic residues" evidence="8">
    <location>
        <begin position="11"/>
        <end position="24"/>
    </location>
</feature>
<feature type="domain" description="AP2/ERF" evidence="9">
    <location>
        <begin position="22"/>
        <end position="79"/>
    </location>
</feature>
<evidence type="ECO:0000256" key="6">
    <source>
        <dbReference type="ARBA" id="ARBA00023242"/>
    </source>
</evidence>
<feature type="region of interest" description="Disordered" evidence="8">
    <location>
        <begin position="76"/>
        <end position="97"/>
    </location>
</feature>
<dbReference type="InterPro" id="IPR050913">
    <property type="entry name" value="AP2/ERF_ERF"/>
</dbReference>
<comment type="similarity">
    <text evidence="7">Belongs to the AP2/ERF transcription factor family. ERF subfamily.</text>
</comment>
<evidence type="ECO:0000256" key="8">
    <source>
        <dbReference type="SAM" id="MobiDB-lite"/>
    </source>
</evidence>
<protein>
    <submittedName>
        <fullName evidence="10">AP2 domain class transcription factor</fullName>
    </submittedName>
</protein>
<dbReference type="FunFam" id="3.30.730.10:FF:000005">
    <property type="entry name" value="ethylene-responsive transcription factor RAP2-11"/>
    <property type="match status" value="1"/>
</dbReference>
<comment type="subcellular location">
    <subcellularLocation>
        <location evidence="1">Nucleus</location>
    </subcellularLocation>
</comment>
<accession>A0A072VEN4</accession>